<comment type="similarity">
    <text evidence="1">Belongs to the glycosyl hydrolase 2 family.</text>
</comment>
<dbReference type="EMBL" id="CP058649">
    <property type="protein sequence ID" value="QUI20951.1"/>
    <property type="molecule type" value="Genomic_DNA"/>
</dbReference>
<dbReference type="InterPro" id="IPR006104">
    <property type="entry name" value="Glyco_hydro_2_N"/>
</dbReference>
<reference evidence="8" key="1">
    <citation type="submission" date="2020-07" db="EMBL/GenBank/DDBJ databases">
        <title>Vallitalea pronyensis genome.</title>
        <authorList>
            <person name="Postec A."/>
        </authorList>
    </citation>
    <scope>NUCLEOTIDE SEQUENCE</scope>
    <source>
        <strain evidence="8">FatNI3</strain>
    </source>
</reference>
<gene>
    <name evidence="8" type="ORF">HZI73_00960</name>
</gene>
<dbReference type="Pfam" id="PF02836">
    <property type="entry name" value="Glyco_hydro_2_C"/>
    <property type="match status" value="1"/>
</dbReference>
<dbReference type="RefSeq" id="WP_212696410.1">
    <property type="nucleotide sequence ID" value="NZ_CP058649.1"/>
</dbReference>
<dbReference type="GO" id="GO:0004553">
    <property type="term" value="F:hydrolase activity, hydrolyzing O-glycosyl compounds"/>
    <property type="evidence" value="ECO:0007669"/>
    <property type="project" value="InterPro"/>
</dbReference>
<dbReference type="InterPro" id="IPR017853">
    <property type="entry name" value="GH"/>
</dbReference>
<dbReference type="Proteomes" id="UP000683246">
    <property type="component" value="Chromosome"/>
</dbReference>
<evidence type="ECO:0000256" key="2">
    <source>
        <dbReference type="ARBA" id="ARBA00022801"/>
    </source>
</evidence>
<dbReference type="Pfam" id="PF02837">
    <property type="entry name" value="Glyco_hydro_2_N"/>
    <property type="match status" value="1"/>
</dbReference>
<dbReference type="InterPro" id="IPR013783">
    <property type="entry name" value="Ig-like_fold"/>
</dbReference>
<keyword evidence="3" id="KW-0326">Glycosidase</keyword>
<feature type="domain" description="Glycoside hydrolase family 2" evidence="7">
    <location>
        <begin position="691"/>
        <end position="765"/>
    </location>
</feature>
<name>A0A8J8SET7_9FIRM</name>
<dbReference type="InterPro" id="IPR006102">
    <property type="entry name" value="Ig-like_GH2"/>
</dbReference>
<evidence type="ECO:0000256" key="1">
    <source>
        <dbReference type="ARBA" id="ARBA00007401"/>
    </source>
</evidence>
<proteinExistence type="inferred from homology"/>
<dbReference type="SUPFAM" id="SSF51445">
    <property type="entry name" value="(Trans)glycosidases"/>
    <property type="match status" value="1"/>
</dbReference>
<evidence type="ECO:0000259" key="4">
    <source>
        <dbReference type="Pfam" id="PF00703"/>
    </source>
</evidence>
<dbReference type="Gene3D" id="2.60.120.260">
    <property type="entry name" value="Galactose-binding domain-like"/>
    <property type="match status" value="1"/>
</dbReference>
<protein>
    <recommendedName>
        <fullName evidence="10">Beta-galactosidase</fullName>
    </recommendedName>
</protein>
<evidence type="ECO:0000313" key="8">
    <source>
        <dbReference type="EMBL" id="QUI20951.1"/>
    </source>
</evidence>
<evidence type="ECO:0000259" key="5">
    <source>
        <dbReference type="Pfam" id="PF02836"/>
    </source>
</evidence>
<evidence type="ECO:0000259" key="6">
    <source>
        <dbReference type="Pfam" id="PF02837"/>
    </source>
</evidence>
<evidence type="ECO:0000256" key="3">
    <source>
        <dbReference type="ARBA" id="ARBA00023295"/>
    </source>
</evidence>
<dbReference type="AlphaFoldDB" id="A0A8J8SET7"/>
<accession>A0A8J8SET7</accession>
<dbReference type="InterPro" id="IPR008979">
    <property type="entry name" value="Galactose-bd-like_sf"/>
</dbReference>
<dbReference type="InterPro" id="IPR040605">
    <property type="entry name" value="Glyco_hydro2_dom5"/>
</dbReference>
<dbReference type="PANTHER" id="PTHR42732:SF1">
    <property type="entry name" value="BETA-MANNOSIDASE"/>
    <property type="match status" value="1"/>
</dbReference>
<dbReference type="PANTHER" id="PTHR42732">
    <property type="entry name" value="BETA-GALACTOSIDASE"/>
    <property type="match status" value="1"/>
</dbReference>
<dbReference type="Pfam" id="PF18565">
    <property type="entry name" value="Glyco_hydro2_C5"/>
    <property type="match status" value="1"/>
</dbReference>
<dbReference type="SUPFAM" id="SSF49303">
    <property type="entry name" value="beta-Galactosidase/glucuronidase domain"/>
    <property type="match status" value="1"/>
</dbReference>
<evidence type="ECO:0000313" key="9">
    <source>
        <dbReference type="Proteomes" id="UP000683246"/>
    </source>
</evidence>
<dbReference type="SUPFAM" id="SSF49785">
    <property type="entry name" value="Galactose-binding domain-like"/>
    <property type="match status" value="1"/>
</dbReference>
<dbReference type="KEGG" id="vpy:HZI73_00960"/>
<evidence type="ECO:0008006" key="10">
    <source>
        <dbReference type="Google" id="ProtNLM"/>
    </source>
</evidence>
<organism evidence="8 9">
    <name type="scientific">Vallitalea pronyensis</name>
    <dbReference type="NCBI Taxonomy" id="1348613"/>
    <lineage>
        <taxon>Bacteria</taxon>
        <taxon>Bacillati</taxon>
        <taxon>Bacillota</taxon>
        <taxon>Clostridia</taxon>
        <taxon>Lachnospirales</taxon>
        <taxon>Vallitaleaceae</taxon>
        <taxon>Vallitalea</taxon>
    </lineage>
</organism>
<keyword evidence="9" id="KW-1185">Reference proteome</keyword>
<feature type="domain" description="Glycoside hydrolase family 2 catalytic" evidence="5">
    <location>
        <begin position="287"/>
        <end position="416"/>
    </location>
</feature>
<dbReference type="GO" id="GO:0005975">
    <property type="term" value="P:carbohydrate metabolic process"/>
    <property type="evidence" value="ECO:0007669"/>
    <property type="project" value="InterPro"/>
</dbReference>
<dbReference type="Gene3D" id="2.60.40.10">
    <property type="entry name" value="Immunoglobulins"/>
    <property type="match status" value="3"/>
</dbReference>
<dbReference type="InterPro" id="IPR051913">
    <property type="entry name" value="GH2_Domain-Containing"/>
</dbReference>
<dbReference type="InterPro" id="IPR036156">
    <property type="entry name" value="Beta-gal/glucu_dom_sf"/>
</dbReference>
<evidence type="ECO:0000259" key="7">
    <source>
        <dbReference type="Pfam" id="PF18565"/>
    </source>
</evidence>
<feature type="domain" description="Glycoside hydrolase family 2 immunoglobulin-like beta-sandwich" evidence="4">
    <location>
        <begin position="185"/>
        <end position="281"/>
    </location>
</feature>
<dbReference type="Pfam" id="PF00703">
    <property type="entry name" value="Glyco_hydro_2"/>
    <property type="match status" value="1"/>
</dbReference>
<keyword evidence="2" id="KW-0378">Hydrolase</keyword>
<feature type="domain" description="Glycosyl hydrolases family 2 sugar binding" evidence="6">
    <location>
        <begin position="24"/>
        <end position="157"/>
    </location>
</feature>
<dbReference type="InterPro" id="IPR006103">
    <property type="entry name" value="Glyco_hydro_2_cat"/>
</dbReference>
<dbReference type="Gene3D" id="3.20.20.80">
    <property type="entry name" value="Glycosidases"/>
    <property type="match status" value="1"/>
</dbReference>
<sequence>MRKTSLMNQDWYFMLGDETDAHTRDYDDYLWETVHLPHSVTITPIISSGGRNYQGICRYRKHFDLQPITTDERVILEFEGAMHVLDVWLNDHQLPTHYCGYTPAVYDITPYISYTETNVLAVRLDNSDRHDVPPGKPQRDLDFAYEGGLYRQVTLTQTAALHITHPLLENKVAGGGLYVFCKSVSQGSSTVNIQSHIRHEGMDKKGYQVKHTILDETGQTVAVSSKAYQLEGDCDQQAMQQCVIENPHLWHPYTPYIYQIKTDVLCDNTVVDTVTTPLGIRTYQYTKDQGFLINGKKLKVSGANYHQTYIHVGNAMPSSLLKRDARKYREAGMIHIRSHYPFATTFIEECNRLGIMLIISSPGWQYYEEGIFVDRVKKNLRDMVRWLRNHPSIILWEPALNETPMPEDFQQNLHHIVHEELPYGPCYTGSDNGFSDVVYQDFDPDMLGPKSDHYDPDTYLAMKKRFDKPRWVREYGDCPDNFVDQNCAWRVPRSWGEDAMLKQVRRMIWDKNTWMSDYWDSNRKWMSNYRDMMNNDTLCGFGMWPGMEHNRGYHINPCWGGFLDLQRIPKYSFYFFKSQRNPHELLDGIDSGPMIYIANYWTDVSPDDITVYSNCEKVRLYHNDTFIEEREPDNVPINHPPFTFPNNFYYGRKRSEIKVEGLIQDKIVAVDHRFTPGVPRTLHLEADTMGLNLRADGSDLLFIRCDVHDDRQSITPLTLDAHEITFSVEGPATIVGDTIKRPELGQTGVLIQSTTEPGIIHIKAELLHPQKYSDIAVKPCILTLESQE</sequence>